<sequence>MLYYIYNSSNINICNIKKKKFGDLCSGATCATPGPPLIYSQDDYNHHEIKSYAPKCSSAQTLPGCAQHPIHKHSVRMAYHDGLTITKPKLVCGAIKRRRETP</sequence>
<gene>
    <name evidence="1" type="ORF">CURHAP_LOCUS19969</name>
</gene>
<dbReference type="Proteomes" id="UP000507222">
    <property type="component" value="Unassembled WGS sequence"/>
</dbReference>
<dbReference type="AlphaFoldDB" id="A0A6J5UCX6"/>
<organism evidence="1 2">
    <name type="scientific">Prunus armeniaca</name>
    <name type="common">Apricot</name>
    <name type="synonym">Armeniaca vulgaris</name>
    <dbReference type="NCBI Taxonomy" id="36596"/>
    <lineage>
        <taxon>Eukaryota</taxon>
        <taxon>Viridiplantae</taxon>
        <taxon>Streptophyta</taxon>
        <taxon>Embryophyta</taxon>
        <taxon>Tracheophyta</taxon>
        <taxon>Spermatophyta</taxon>
        <taxon>Magnoliopsida</taxon>
        <taxon>eudicotyledons</taxon>
        <taxon>Gunneridae</taxon>
        <taxon>Pentapetalae</taxon>
        <taxon>rosids</taxon>
        <taxon>fabids</taxon>
        <taxon>Rosales</taxon>
        <taxon>Rosaceae</taxon>
        <taxon>Amygdaloideae</taxon>
        <taxon>Amygdaleae</taxon>
        <taxon>Prunus</taxon>
    </lineage>
</organism>
<name>A0A6J5UCX6_PRUAR</name>
<protein>
    <submittedName>
        <fullName evidence="1">Uncharacterized protein</fullName>
    </submittedName>
</protein>
<dbReference type="EMBL" id="CAEKDK010000003">
    <property type="protein sequence ID" value="CAB4272995.1"/>
    <property type="molecule type" value="Genomic_DNA"/>
</dbReference>
<proteinExistence type="predicted"/>
<reference evidence="1 2" key="1">
    <citation type="submission" date="2020-05" db="EMBL/GenBank/DDBJ databases">
        <authorList>
            <person name="Campoy J."/>
            <person name="Schneeberger K."/>
            <person name="Spophaly S."/>
        </authorList>
    </citation>
    <scope>NUCLEOTIDE SEQUENCE [LARGE SCALE GENOMIC DNA]</scope>
    <source>
        <strain evidence="1">PruArmRojPasFocal</strain>
    </source>
</reference>
<evidence type="ECO:0000313" key="1">
    <source>
        <dbReference type="EMBL" id="CAB4272995.1"/>
    </source>
</evidence>
<accession>A0A6J5UCX6</accession>
<evidence type="ECO:0000313" key="2">
    <source>
        <dbReference type="Proteomes" id="UP000507222"/>
    </source>
</evidence>